<evidence type="ECO:0000256" key="6">
    <source>
        <dbReference type="SAM" id="Phobius"/>
    </source>
</evidence>
<evidence type="ECO:0000313" key="8">
    <source>
        <dbReference type="Proteomes" id="UP001235664"/>
    </source>
</evidence>
<comment type="caution">
    <text evidence="7">The sequence shown here is derived from an EMBL/GenBank/DDBJ whole genome shotgun (WGS) entry which is preliminary data.</text>
</comment>
<comment type="subcellular location">
    <subcellularLocation>
        <location evidence="1">Membrane</location>
        <topology evidence="1">Multi-pass membrane protein</topology>
    </subcellularLocation>
</comment>
<evidence type="ECO:0000256" key="2">
    <source>
        <dbReference type="ARBA" id="ARBA00009773"/>
    </source>
</evidence>
<dbReference type="InterPro" id="IPR002549">
    <property type="entry name" value="AI-2E-like"/>
</dbReference>
<keyword evidence="8" id="KW-1185">Reference proteome</keyword>
<proteinExistence type="inferred from homology"/>
<dbReference type="PANTHER" id="PTHR21716">
    <property type="entry name" value="TRANSMEMBRANE PROTEIN"/>
    <property type="match status" value="1"/>
</dbReference>
<dbReference type="EMBL" id="JAVAIL010000003">
    <property type="protein sequence ID" value="MDP4539928.1"/>
    <property type="molecule type" value="Genomic_DNA"/>
</dbReference>
<sequence>MAENSGPRPVSPTRVQPSSDRWRIPILVIAFAAAFWLLREAYAVVMPAVCALLLALAVWPLASAISERMPSRLRWLGAVAGLLVVLFFLGAFVFGIGLAGSQVYDLLTDLGPRLEQQLHNLGLPDLGLPDILSDGPDPDSTSLVSNGALASSAMTALGITTSTLGGIVLILFLILLMLLEAGNWHDKIAAAATRGRAKGGAGGSGDRAGRRWLEIGRSVGEKFRAYFLMRLVLGTATACLYAAFLAIFGVDYLLLWAVLTVLLGFIPTVGSIVSGALPVFYVLVTRDPGTAALVALGLLVIEQVMGNFVDPRLMGKRLSISPLVVLLSLLFWSVLWGVVGAILAVPLTVLITMVMAHFDGLKPAALLLTDRSSFEELDRYIEPKR</sequence>
<keyword evidence="3 6" id="KW-0812">Transmembrane</keyword>
<name>A0ABT9H9D0_9SPHN</name>
<dbReference type="PANTHER" id="PTHR21716:SF64">
    <property type="entry name" value="AI-2 TRANSPORT PROTEIN TQSA"/>
    <property type="match status" value="1"/>
</dbReference>
<feature type="transmembrane region" description="Helical" evidence="6">
    <location>
        <begin position="254"/>
        <end position="284"/>
    </location>
</feature>
<reference evidence="7 8" key="1">
    <citation type="submission" date="2023-08" db="EMBL/GenBank/DDBJ databases">
        <title>genomic of DY56.</title>
        <authorList>
            <person name="Wang Y."/>
        </authorList>
    </citation>
    <scope>NUCLEOTIDE SEQUENCE [LARGE SCALE GENOMIC DNA]</scope>
    <source>
        <strain evidence="7 8">DY56-A-20</strain>
    </source>
</reference>
<feature type="transmembrane region" description="Helical" evidence="6">
    <location>
        <begin position="21"/>
        <end position="38"/>
    </location>
</feature>
<feature type="transmembrane region" description="Helical" evidence="6">
    <location>
        <begin position="227"/>
        <end position="248"/>
    </location>
</feature>
<feature type="transmembrane region" description="Helical" evidence="6">
    <location>
        <begin position="75"/>
        <end position="99"/>
    </location>
</feature>
<evidence type="ECO:0000256" key="1">
    <source>
        <dbReference type="ARBA" id="ARBA00004141"/>
    </source>
</evidence>
<accession>A0ABT9H9D0</accession>
<dbReference type="Pfam" id="PF01594">
    <property type="entry name" value="AI-2E_transport"/>
    <property type="match status" value="1"/>
</dbReference>
<evidence type="ECO:0000256" key="3">
    <source>
        <dbReference type="ARBA" id="ARBA00022692"/>
    </source>
</evidence>
<evidence type="ECO:0000313" key="7">
    <source>
        <dbReference type="EMBL" id="MDP4539928.1"/>
    </source>
</evidence>
<feature type="transmembrane region" description="Helical" evidence="6">
    <location>
        <begin position="153"/>
        <end position="179"/>
    </location>
</feature>
<feature type="transmembrane region" description="Helical" evidence="6">
    <location>
        <begin position="291"/>
        <end position="309"/>
    </location>
</feature>
<comment type="similarity">
    <text evidence="2">Belongs to the autoinducer-2 exporter (AI-2E) (TC 2.A.86) family.</text>
</comment>
<keyword evidence="5 6" id="KW-0472">Membrane</keyword>
<dbReference type="RefSeq" id="WP_305930076.1">
    <property type="nucleotide sequence ID" value="NZ_JAVAIL010000003.1"/>
</dbReference>
<evidence type="ECO:0000256" key="5">
    <source>
        <dbReference type="ARBA" id="ARBA00023136"/>
    </source>
</evidence>
<dbReference type="Proteomes" id="UP001235664">
    <property type="component" value="Unassembled WGS sequence"/>
</dbReference>
<gene>
    <name evidence="7" type="ORF">Q9K01_09855</name>
</gene>
<evidence type="ECO:0000256" key="4">
    <source>
        <dbReference type="ARBA" id="ARBA00022989"/>
    </source>
</evidence>
<keyword evidence="4 6" id="KW-1133">Transmembrane helix</keyword>
<feature type="transmembrane region" description="Helical" evidence="6">
    <location>
        <begin position="329"/>
        <end position="356"/>
    </location>
</feature>
<protein>
    <submittedName>
        <fullName evidence="7">AI-2E family transporter</fullName>
    </submittedName>
</protein>
<feature type="transmembrane region" description="Helical" evidence="6">
    <location>
        <begin position="44"/>
        <end position="63"/>
    </location>
</feature>
<organism evidence="7 8">
    <name type="scientific">Qipengyuania benthica</name>
    <dbReference type="NCBI Taxonomy" id="3067651"/>
    <lineage>
        <taxon>Bacteria</taxon>
        <taxon>Pseudomonadati</taxon>
        <taxon>Pseudomonadota</taxon>
        <taxon>Alphaproteobacteria</taxon>
        <taxon>Sphingomonadales</taxon>
        <taxon>Erythrobacteraceae</taxon>
        <taxon>Qipengyuania</taxon>
    </lineage>
</organism>